<evidence type="ECO:0000256" key="3">
    <source>
        <dbReference type="ARBA" id="ARBA00022475"/>
    </source>
</evidence>
<evidence type="ECO:0000256" key="11">
    <source>
        <dbReference type="ARBA" id="ARBA00038408"/>
    </source>
</evidence>
<dbReference type="InterPro" id="IPR027304">
    <property type="entry name" value="Trigger_fact/SurA_dom_sf"/>
</dbReference>
<dbReference type="InterPro" id="IPR046357">
    <property type="entry name" value="PPIase_dom_sf"/>
</dbReference>
<dbReference type="PANTHER" id="PTHR47529:SF1">
    <property type="entry name" value="PERIPLASMIC CHAPERONE PPID"/>
    <property type="match status" value="1"/>
</dbReference>
<feature type="transmembrane region" description="Helical" evidence="14">
    <location>
        <begin position="12"/>
        <end position="31"/>
    </location>
</feature>
<dbReference type="Proteomes" id="UP000184066">
    <property type="component" value="Unassembled WGS sequence"/>
</dbReference>
<keyword evidence="16" id="KW-0413">Isomerase</keyword>
<keyword evidence="17" id="KW-1185">Reference proteome</keyword>
<keyword evidence="3" id="KW-1003">Cell membrane</keyword>
<proteinExistence type="inferred from homology"/>
<dbReference type="PANTHER" id="PTHR47529">
    <property type="entry name" value="PEPTIDYL-PROLYL CIS-TRANS ISOMERASE D"/>
    <property type="match status" value="1"/>
</dbReference>
<evidence type="ECO:0000256" key="2">
    <source>
        <dbReference type="ARBA" id="ARBA00018370"/>
    </source>
</evidence>
<dbReference type="RefSeq" id="WP_072745840.1">
    <property type="nucleotide sequence ID" value="NZ_FOHL01000002.1"/>
</dbReference>
<feature type="domain" description="PpiC" evidence="15">
    <location>
        <begin position="247"/>
        <end position="366"/>
    </location>
</feature>
<evidence type="ECO:0000256" key="13">
    <source>
        <dbReference type="ARBA" id="ARBA00042775"/>
    </source>
</evidence>
<evidence type="ECO:0000256" key="14">
    <source>
        <dbReference type="SAM" id="Phobius"/>
    </source>
</evidence>
<comment type="similarity">
    <text evidence="11">Belongs to the PpiD chaperone family.</text>
</comment>
<evidence type="ECO:0000256" key="9">
    <source>
        <dbReference type="ARBA" id="ARBA00030642"/>
    </source>
</evidence>
<organism evidence="16 17">
    <name type="scientific">Oceanicella actignis</name>
    <dbReference type="NCBI Taxonomy" id="1189325"/>
    <lineage>
        <taxon>Bacteria</taxon>
        <taxon>Pseudomonadati</taxon>
        <taxon>Pseudomonadota</taxon>
        <taxon>Alphaproteobacteria</taxon>
        <taxon>Rhodobacterales</taxon>
        <taxon>Paracoccaceae</taxon>
        <taxon>Oceanicella</taxon>
    </lineage>
</organism>
<dbReference type="Gene3D" id="3.10.50.40">
    <property type="match status" value="1"/>
</dbReference>
<evidence type="ECO:0000256" key="12">
    <source>
        <dbReference type="ARBA" id="ARBA00040743"/>
    </source>
</evidence>
<evidence type="ECO:0000313" key="17">
    <source>
        <dbReference type="Proteomes" id="UP000184066"/>
    </source>
</evidence>
<dbReference type="GO" id="GO:0003755">
    <property type="term" value="F:peptidyl-prolyl cis-trans isomerase activity"/>
    <property type="evidence" value="ECO:0007669"/>
    <property type="project" value="InterPro"/>
</dbReference>
<dbReference type="GO" id="GO:0005886">
    <property type="term" value="C:plasma membrane"/>
    <property type="evidence" value="ECO:0007669"/>
    <property type="project" value="UniProtKB-SubCell"/>
</dbReference>
<dbReference type="InterPro" id="IPR052029">
    <property type="entry name" value="PpiD_chaperone"/>
</dbReference>
<dbReference type="AlphaFoldDB" id="A0A1M7RX03"/>
<dbReference type="SUPFAM" id="SSF109998">
    <property type="entry name" value="Triger factor/SurA peptide-binding domain-like"/>
    <property type="match status" value="1"/>
</dbReference>
<accession>A0A1M7RX03</accession>
<keyword evidence="8" id="KW-0143">Chaperone</keyword>
<dbReference type="Gene3D" id="1.10.4030.10">
    <property type="entry name" value="Porin chaperone SurA, peptide-binding domain"/>
    <property type="match status" value="1"/>
</dbReference>
<name>A0A1M7RX03_9RHOB</name>
<evidence type="ECO:0000256" key="4">
    <source>
        <dbReference type="ARBA" id="ARBA00022519"/>
    </source>
</evidence>
<evidence type="ECO:0000256" key="6">
    <source>
        <dbReference type="ARBA" id="ARBA00022989"/>
    </source>
</evidence>
<dbReference type="EMBL" id="FRDL01000001">
    <property type="protein sequence ID" value="SHN50780.1"/>
    <property type="molecule type" value="Genomic_DNA"/>
</dbReference>
<evidence type="ECO:0000256" key="7">
    <source>
        <dbReference type="ARBA" id="ARBA00023136"/>
    </source>
</evidence>
<evidence type="ECO:0000256" key="1">
    <source>
        <dbReference type="ARBA" id="ARBA00004382"/>
    </source>
</evidence>
<comment type="subcellular location">
    <subcellularLocation>
        <location evidence="1">Cell inner membrane</location>
        <topology evidence="1">Single-pass type II membrane protein</topology>
        <orientation evidence="1">Periplasmic side</orientation>
    </subcellularLocation>
</comment>
<keyword evidence="7 14" id="KW-0472">Membrane</keyword>
<feature type="domain" description="PpiC" evidence="15">
    <location>
        <begin position="382"/>
        <end position="475"/>
    </location>
</feature>
<evidence type="ECO:0000256" key="5">
    <source>
        <dbReference type="ARBA" id="ARBA00022692"/>
    </source>
</evidence>
<dbReference type="OrthoDB" id="9768393at2"/>
<protein>
    <recommendedName>
        <fullName evidence="2">Parvulin-like PPIase</fullName>
    </recommendedName>
    <alternativeName>
        <fullName evidence="9">Peptidyl-prolyl cis-trans isomerase plp</fullName>
    </alternativeName>
    <alternativeName>
        <fullName evidence="12">Periplasmic chaperone PpiD</fullName>
    </alternativeName>
    <alternativeName>
        <fullName evidence="13">Periplasmic folding chaperone</fullName>
    </alternativeName>
    <alternativeName>
        <fullName evidence="10">Rotamase plp</fullName>
    </alternativeName>
</protein>
<gene>
    <name evidence="16" type="ORF">SAMN05216200_101258</name>
</gene>
<dbReference type="Pfam" id="PF13145">
    <property type="entry name" value="Rotamase_2"/>
    <property type="match status" value="2"/>
</dbReference>
<dbReference type="STRING" id="1189325.SAMN04488119_102260"/>
<evidence type="ECO:0000259" key="15">
    <source>
        <dbReference type="Pfam" id="PF13145"/>
    </source>
</evidence>
<evidence type="ECO:0000256" key="10">
    <source>
        <dbReference type="ARBA" id="ARBA00031484"/>
    </source>
</evidence>
<reference evidence="16 17" key="1">
    <citation type="submission" date="2016-12" db="EMBL/GenBank/DDBJ databases">
        <authorList>
            <person name="Song W.-J."/>
            <person name="Kurnit D.M."/>
        </authorList>
    </citation>
    <scope>NUCLEOTIDE SEQUENCE [LARGE SCALE GENOMIC DNA]</scope>
    <source>
        <strain evidence="16 17">CGMCC 1.10808</strain>
    </source>
</reference>
<sequence length="626" mass="66907">MLNFLRNAARTWVFKALFALLVVSFAIWGIGDVTLNTAGSRVAKVGDRVIETDDFALALQREIQSLSRQMGRRITVEEAEAAGVHRALLARLARDAALDEEARRLGVSAPDEAVRDAIVESPSFKGLDGRFDRQQYEFILNQLGFKPARFEEDMRRSLARDVLLGAASAGARAPAGYAELQLAPRLEKRELALVILDPAALPAPAAPDEAALRAWFDARKDAYVAPRARDLTYALIDPAKLAAQVEIPEDELRADYEADAERFNIPERRVIDRLPFPDENAARAALARIEAGEATFEDLARERGLTLEDVTLGALSREAAPPELADLAFSDGTGVKGPASTPLGPALINVRAILPASVTPFEEARETLRAERAGARAQALASDMAEQLADLIAAGARLEDAAAELGLELRKAKGVTLSGEGVEGPAASSEFLAAAFAAEEGLESDPFSLPGGAWAALRVDGERPERPLSFEEARERVLRDWTAEARRKALADKAAAIADALAAGADADELARIYAARAVRTGPVTRDAAVEGAPDGLIAALFRAAKGQARSAVAEDGSAAAAGVVLNVIPADLADPTYAQILARWREALDRSTGRDLQALYAQALFSRAEVTVNEAALRRVLNGLR</sequence>
<evidence type="ECO:0000256" key="8">
    <source>
        <dbReference type="ARBA" id="ARBA00023186"/>
    </source>
</evidence>
<dbReference type="SUPFAM" id="SSF54534">
    <property type="entry name" value="FKBP-like"/>
    <property type="match status" value="1"/>
</dbReference>
<evidence type="ECO:0000313" key="16">
    <source>
        <dbReference type="EMBL" id="SHN50780.1"/>
    </source>
</evidence>
<keyword evidence="5 14" id="KW-0812">Transmembrane</keyword>
<dbReference type="Pfam" id="PF13624">
    <property type="entry name" value="SurA_N_3"/>
    <property type="match status" value="1"/>
</dbReference>
<dbReference type="InterPro" id="IPR000297">
    <property type="entry name" value="PPIase_PpiC"/>
</dbReference>
<keyword evidence="4" id="KW-0997">Cell inner membrane</keyword>
<keyword evidence="6 14" id="KW-1133">Transmembrane helix</keyword>